<organism evidence="4 5">
    <name type="scientific">Thiocapsa roseopersicina</name>
    <dbReference type="NCBI Taxonomy" id="1058"/>
    <lineage>
        <taxon>Bacteria</taxon>
        <taxon>Pseudomonadati</taxon>
        <taxon>Pseudomonadota</taxon>
        <taxon>Gammaproteobacteria</taxon>
        <taxon>Chromatiales</taxon>
        <taxon>Chromatiaceae</taxon>
        <taxon>Thiocapsa</taxon>
    </lineage>
</organism>
<keyword evidence="2" id="KW-0547">Nucleotide-binding</keyword>
<dbReference type="STRING" id="1058.SAMN05421783_1033"/>
<keyword evidence="2" id="KW-0067">ATP-binding</keyword>
<name>A0A1H2SKA4_THIRO</name>
<dbReference type="Proteomes" id="UP000198816">
    <property type="component" value="Unassembled WGS sequence"/>
</dbReference>
<dbReference type="Pfam" id="PF02661">
    <property type="entry name" value="Fic"/>
    <property type="match status" value="1"/>
</dbReference>
<dbReference type="SUPFAM" id="SSF140931">
    <property type="entry name" value="Fic-like"/>
    <property type="match status" value="1"/>
</dbReference>
<sequence>MHIHPFWDGNGRLARLVANLPLLRSDHLPVVIDVKDRKRYMDTLAEYQSALGPPRPAYGVWPRPELETGFAAFCRDAYAATRALVDQAHEQQSKRAR</sequence>
<feature type="binding site" evidence="2">
    <location>
        <begin position="8"/>
        <end position="15"/>
    </location>
    <ligand>
        <name>ATP</name>
        <dbReference type="ChEBI" id="CHEBI:30616"/>
    </ligand>
</feature>
<dbReference type="PANTHER" id="PTHR13504:SF38">
    <property type="entry name" value="FIDO DOMAIN-CONTAINING PROTEIN"/>
    <property type="match status" value="1"/>
</dbReference>
<dbReference type="RefSeq" id="WP_217633654.1">
    <property type="nucleotide sequence ID" value="NZ_FNNZ01000003.1"/>
</dbReference>
<dbReference type="Gene3D" id="1.10.3290.10">
    <property type="entry name" value="Fido-like domain"/>
    <property type="match status" value="1"/>
</dbReference>
<protein>
    <submittedName>
        <fullName evidence="4">Fic/DOC family protein</fullName>
    </submittedName>
</protein>
<evidence type="ECO:0000259" key="3">
    <source>
        <dbReference type="PROSITE" id="PS51459"/>
    </source>
</evidence>
<gene>
    <name evidence="4" type="ORF">SAMN05421783_1033</name>
</gene>
<evidence type="ECO:0000256" key="2">
    <source>
        <dbReference type="PIRSR" id="PIRSR640198-2"/>
    </source>
</evidence>
<evidence type="ECO:0000256" key="1">
    <source>
        <dbReference type="PIRSR" id="PIRSR640198-1"/>
    </source>
</evidence>
<dbReference type="EMBL" id="FNNZ01000003">
    <property type="protein sequence ID" value="SDW31554.1"/>
    <property type="molecule type" value="Genomic_DNA"/>
</dbReference>
<dbReference type="PROSITE" id="PS51459">
    <property type="entry name" value="FIDO"/>
    <property type="match status" value="1"/>
</dbReference>
<dbReference type="InterPro" id="IPR036597">
    <property type="entry name" value="Fido-like_dom_sf"/>
</dbReference>
<feature type="domain" description="Fido" evidence="3">
    <location>
        <begin position="1"/>
        <end position="76"/>
    </location>
</feature>
<proteinExistence type="predicted"/>
<dbReference type="InterPro" id="IPR003812">
    <property type="entry name" value="Fido"/>
</dbReference>
<dbReference type="InterPro" id="IPR040198">
    <property type="entry name" value="Fido_containing"/>
</dbReference>
<dbReference type="PANTHER" id="PTHR13504">
    <property type="entry name" value="FIDO DOMAIN-CONTAINING PROTEIN DDB_G0283145"/>
    <property type="match status" value="1"/>
</dbReference>
<reference evidence="5" key="1">
    <citation type="submission" date="2016-10" db="EMBL/GenBank/DDBJ databases">
        <authorList>
            <person name="Varghese N."/>
            <person name="Submissions S."/>
        </authorList>
    </citation>
    <scope>NUCLEOTIDE SEQUENCE [LARGE SCALE GENOMIC DNA]</scope>
    <source>
        <strain evidence="5">DSM 217</strain>
    </source>
</reference>
<dbReference type="GO" id="GO:0005524">
    <property type="term" value="F:ATP binding"/>
    <property type="evidence" value="ECO:0007669"/>
    <property type="project" value="UniProtKB-KW"/>
</dbReference>
<dbReference type="AlphaFoldDB" id="A0A1H2SKA4"/>
<evidence type="ECO:0000313" key="5">
    <source>
        <dbReference type="Proteomes" id="UP000198816"/>
    </source>
</evidence>
<evidence type="ECO:0000313" key="4">
    <source>
        <dbReference type="EMBL" id="SDW31554.1"/>
    </source>
</evidence>
<keyword evidence="5" id="KW-1185">Reference proteome</keyword>
<accession>A0A1H2SKA4</accession>
<feature type="active site" evidence="1">
    <location>
        <position position="4"/>
    </location>
</feature>